<dbReference type="Pfam" id="PF26629">
    <property type="entry name" value="GT2_TM_C"/>
    <property type="match status" value="1"/>
</dbReference>
<dbReference type="Gene3D" id="3.90.550.10">
    <property type="entry name" value="Spore Coat Polysaccharide Biosynthesis Protein SpsA, Chain A"/>
    <property type="match status" value="1"/>
</dbReference>
<dbReference type="CDD" id="cd04179">
    <property type="entry name" value="DPM_DPG-synthase_like"/>
    <property type="match status" value="1"/>
</dbReference>
<dbReference type="HOGENOM" id="CLU_033536_7_3_2"/>
<dbReference type="STRING" id="693661.Arcve_0114"/>
<dbReference type="GO" id="GO:0016757">
    <property type="term" value="F:glycosyltransferase activity"/>
    <property type="evidence" value="ECO:0007669"/>
    <property type="project" value="InterPro"/>
</dbReference>
<dbReference type="SUPFAM" id="SSF53448">
    <property type="entry name" value="Nucleotide-diphospho-sugar transferases"/>
    <property type="match status" value="1"/>
</dbReference>
<dbReference type="InterPro" id="IPR058718">
    <property type="entry name" value="Agl6_TM_C"/>
</dbReference>
<evidence type="ECO:0000313" key="5">
    <source>
        <dbReference type="EMBL" id="AEA46155.1"/>
    </source>
</evidence>
<organism evidence="5 6">
    <name type="scientific">Archaeoglobus veneficus (strain DSM 11195 / SNP6)</name>
    <dbReference type="NCBI Taxonomy" id="693661"/>
    <lineage>
        <taxon>Archaea</taxon>
        <taxon>Methanobacteriati</taxon>
        <taxon>Methanobacteriota</taxon>
        <taxon>Archaeoglobi</taxon>
        <taxon>Archaeoglobales</taxon>
        <taxon>Archaeoglobaceae</taxon>
        <taxon>Archaeoglobus</taxon>
    </lineage>
</organism>
<keyword evidence="1" id="KW-0175">Coiled coil</keyword>
<dbReference type="NCBIfam" id="TIGR04182">
    <property type="entry name" value="glyco_TIGR04182"/>
    <property type="match status" value="1"/>
</dbReference>
<dbReference type="EMBL" id="CP002588">
    <property type="protein sequence ID" value="AEA46155.1"/>
    <property type="molecule type" value="Genomic_DNA"/>
</dbReference>
<evidence type="ECO:0000259" key="3">
    <source>
        <dbReference type="Pfam" id="PF00535"/>
    </source>
</evidence>
<evidence type="ECO:0000313" key="6">
    <source>
        <dbReference type="Proteomes" id="UP000008136"/>
    </source>
</evidence>
<keyword evidence="6" id="KW-1185">Reference proteome</keyword>
<feature type="coiled-coil region" evidence="1">
    <location>
        <begin position="286"/>
        <end position="313"/>
    </location>
</feature>
<dbReference type="PANTHER" id="PTHR48090:SF7">
    <property type="entry name" value="RFBJ PROTEIN"/>
    <property type="match status" value="1"/>
</dbReference>
<proteinExistence type="predicted"/>
<dbReference type="InterPro" id="IPR029044">
    <property type="entry name" value="Nucleotide-diphossugar_trans"/>
</dbReference>
<dbReference type="PANTHER" id="PTHR48090">
    <property type="entry name" value="UNDECAPRENYL-PHOSPHATE 4-DEOXY-4-FORMAMIDO-L-ARABINOSE TRANSFERASE-RELATED"/>
    <property type="match status" value="1"/>
</dbReference>
<reference evidence="5 6" key="1">
    <citation type="submission" date="2011-03" db="EMBL/GenBank/DDBJ databases">
        <title>The complete genome of Archaeoglobus veneficus SNP6.</title>
        <authorList>
            <consortium name="US DOE Joint Genome Institute (JGI-PGF)"/>
            <person name="Lucas S."/>
            <person name="Copeland A."/>
            <person name="Lapidus A."/>
            <person name="Bruce D."/>
            <person name="Goodwin L."/>
            <person name="Pitluck S."/>
            <person name="Kyrpides N."/>
            <person name="Mavromatis K."/>
            <person name="Pagani I."/>
            <person name="Ivanova N."/>
            <person name="Mikhailova N."/>
            <person name="Lu M."/>
            <person name="Detter J.C."/>
            <person name="Tapia R."/>
            <person name="Han C."/>
            <person name="Land M."/>
            <person name="Hauser L."/>
            <person name="Markowitz V."/>
            <person name="Cheng J.-F."/>
            <person name="Hugenholtz P."/>
            <person name="Woyke T."/>
            <person name="Wu D."/>
            <person name="Spring S."/>
            <person name="Brambilla E."/>
            <person name="Klenk H.-P."/>
            <person name="Eisen J.A."/>
        </authorList>
    </citation>
    <scope>NUCLEOTIDE SEQUENCE [LARGE SCALE GENOMIC DNA]</scope>
    <source>
        <strain>SNP6</strain>
    </source>
</reference>
<evidence type="ECO:0000256" key="2">
    <source>
        <dbReference type="SAM" id="Phobius"/>
    </source>
</evidence>
<dbReference type="AlphaFoldDB" id="F2KN54"/>
<evidence type="ECO:0000256" key="1">
    <source>
        <dbReference type="SAM" id="Coils"/>
    </source>
</evidence>
<gene>
    <name evidence="5" type="ordered locus">Arcve_0114</name>
</gene>
<dbReference type="Pfam" id="PF00535">
    <property type="entry name" value="Glycos_transf_2"/>
    <property type="match status" value="1"/>
</dbReference>
<keyword evidence="2" id="KW-0472">Membrane</keyword>
<feature type="transmembrane region" description="Helical" evidence="2">
    <location>
        <begin position="226"/>
        <end position="247"/>
    </location>
</feature>
<accession>F2KN54</accession>
<dbReference type="GeneID" id="10393206"/>
<dbReference type="KEGG" id="ave:Arcve_0114"/>
<keyword evidence="5" id="KW-0808">Transferase</keyword>
<dbReference type="OrthoDB" id="103472at2157"/>
<feature type="domain" description="Glycosyltransferase 2-like" evidence="3">
    <location>
        <begin position="5"/>
        <end position="160"/>
    </location>
</feature>
<evidence type="ECO:0000259" key="4">
    <source>
        <dbReference type="Pfam" id="PF26629"/>
    </source>
</evidence>
<name>F2KN54_ARCVS</name>
<dbReference type="InterPro" id="IPR050256">
    <property type="entry name" value="Glycosyltransferase_2"/>
</dbReference>
<feature type="domain" description="Low-salt glycan biosynthesis hexosyltransferase Agl6 C-terminal transmembrane region" evidence="4">
    <location>
        <begin position="214"/>
        <end position="280"/>
    </location>
</feature>
<keyword evidence="2" id="KW-1133">Transmembrane helix</keyword>
<dbReference type="InterPro" id="IPR026456">
    <property type="entry name" value="GCTrfase_AglJ"/>
</dbReference>
<protein>
    <submittedName>
        <fullName evidence="5">Glycosyl transferase family 2</fullName>
    </submittedName>
</protein>
<dbReference type="eggNOG" id="arCOG00894">
    <property type="taxonomic scope" value="Archaea"/>
</dbReference>
<feature type="transmembrane region" description="Helical" evidence="2">
    <location>
        <begin position="253"/>
        <end position="283"/>
    </location>
</feature>
<keyword evidence="2" id="KW-0812">Transmembrane</keyword>
<sequence length="313" mass="35846">MKDVCILIPTLNEEGNIGYVIEGFLRQGFTNVFVIDGRSTDRTREIAERMGAKVVIQTGKGKGQAIREAFEMIDSDVVVIVDGDGSYMPEEVNRLLEPIRRGIADHVVGNRFANFEKGAFTRLNLFGNKVLNFFFRLVYGVELHDILSGYRALTKEVYKNVELRKPGFEVETELTVETIAKGFRILEVPITYRKRGGKTKLHPLKDGFKIGATIYGMLKRYSPGRYFYFIGLALVLSGILIGSYVVYDWFKNVTHYLLAILTALLIISGLQVIVFGMISDFLFRSNVELRKEIREIREEIERWKKTERGHREK</sequence>
<dbReference type="InterPro" id="IPR001173">
    <property type="entry name" value="Glyco_trans_2-like"/>
</dbReference>
<dbReference type="RefSeq" id="WP_013682831.1">
    <property type="nucleotide sequence ID" value="NC_015320.1"/>
</dbReference>
<dbReference type="Proteomes" id="UP000008136">
    <property type="component" value="Chromosome"/>
</dbReference>